<dbReference type="RefSeq" id="WP_167960794.1">
    <property type="nucleotide sequence ID" value="NZ_CP050831.1"/>
</dbReference>
<dbReference type="Proteomes" id="UP000501780">
    <property type="component" value="Chromosome"/>
</dbReference>
<dbReference type="KEGG" id="bfc:BacF7301_05000"/>
<proteinExistence type="predicted"/>
<accession>A0A6H0KLU4</accession>
<reference evidence="1 2" key="1">
    <citation type="submission" date="2020-03" db="EMBL/GenBank/DDBJ databases">
        <title>Genomic analysis of Bacteroides faecium CBA7301.</title>
        <authorList>
            <person name="Kim J."/>
            <person name="Roh S.W."/>
        </authorList>
    </citation>
    <scope>NUCLEOTIDE SEQUENCE [LARGE SCALE GENOMIC DNA]</scope>
    <source>
        <strain evidence="1 2">CBA7301</strain>
    </source>
</reference>
<protein>
    <submittedName>
        <fullName evidence="1">Uncharacterized protein</fullName>
    </submittedName>
</protein>
<dbReference type="EMBL" id="CP050831">
    <property type="protein sequence ID" value="QIU93548.1"/>
    <property type="molecule type" value="Genomic_DNA"/>
</dbReference>
<name>A0A6H0KLU4_9BACE</name>
<evidence type="ECO:0000313" key="1">
    <source>
        <dbReference type="EMBL" id="QIU93548.1"/>
    </source>
</evidence>
<dbReference type="AlphaFoldDB" id="A0A6H0KLU4"/>
<sequence length="52" mass="6129">MNKNYQVIDEIYQQVNNMLDNILISIILYNFATSTLQKGWITRITTHKNEAI</sequence>
<keyword evidence="2" id="KW-1185">Reference proteome</keyword>
<organism evidence="1 2">
    <name type="scientific">Bacteroides faecium</name>
    <dbReference type="NCBI Taxonomy" id="2715212"/>
    <lineage>
        <taxon>Bacteria</taxon>
        <taxon>Pseudomonadati</taxon>
        <taxon>Bacteroidota</taxon>
        <taxon>Bacteroidia</taxon>
        <taxon>Bacteroidales</taxon>
        <taxon>Bacteroidaceae</taxon>
        <taxon>Bacteroides</taxon>
    </lineage>
</organism>
<gene>
    <name evidence="1" type="ORF">BacF7301_05000</name>
</gene>
<evidence type="ECO:0000313" key="2">
    <source>
        <dbReference type="Proteomes" id="UP000501780"/>
    </source>
</evidence>